<dbReference type="PANTHER" id="PTHR42743">
    <property type="entry name" value="AMINO-ACID AMINOTRANSFERASE"/>
    <property type="match status" value="1"/>
</dbReference>
<dbReference type="InterPro" id="IPR043132">
    <property type="entry name" value="BCAT-like_C"/>
</dbReference>
<dbReference type="Gene3D" id="3.20.10.10">
    <property type="entry name" value="D-amino Acid Aminotransferase, subunit A, domain 2"/>
    <property type="match status" value="1"/>
</dbReference>
<accession>A0A1B9I1I4</accession>
<dbReference type="Proteomes" id="UP000094020">
    <property type="component" value="Chromosome 8"/>
</dbReference>
<dbReference type="KEGG" id="kpin:30173462"/>
<organism evidence="2">
    <name type="scientific">Kwoniella pini CBS 10737</name>
    <dbReference type="NCBI Taxonomy" id="1296096"/>
    <lineage>
        <taxon>Eukaryota</taxon>
        <taxon>Fungi</taxon>
        <taxon>Dikarya</taxon>
        <taxon>Basidiomycota</taxon>
        <taxon>Agaricomycotina</taxon>
        <taxon>Tremellomycetes</taxon>
        <taxon>Tremellales</taxon>
        <taxon>Cryptococcaceae</taxon>
        <taxon>Kwoniella</taxon>
    </lineage>
</organism>
<reference evidence="2" key="3">
    <citation type="submission" date="2016-07" db="EMBL/GenBank/DDBJ databases">
        <title>Evolution of pathogenesis and genome organization in the Tremellales.</title>
        <authorList>
            <person name="Cuomo C."/>
            <person name="Litvintseva A."/>
            <person name="Heitman J."/>
            <person name="Chen Y."/>
            <person name="Sun S."/>
            <person name="Springer D."/>
            <person name="Dromer F."/>
            <person name="Young S."/>
            <person name="Zeng Q."/>
            <person name="Chapman S."/>
            <person name="Gujja S."/>
            <person name="Saif S."/>
            <person name="Birren B."/>
        </authorList>
    </citation>
    <scope>NUCLEOTIDE SEQUENCE</scope>
    <source>
        <strain evidence="2">CBS 10737</strain>
    </source>
</reference>
<dbReference type="Pfam" id="PF01063">
    <property type="entry name" value="Aminotran_4"/>
    <property type="match status" value="1"/>
</dbReference>
<dbReference type="InterPro" id="IPR001544">
    <property type="entry name" value="Aminotrans_IV"/>
</dbReference>
<dbReference type="Gene3D" id="3.30.470.10">
    <property type="match status" value="1"/>
</dbReference>
<gene>
    <name evidence="2" type="ORF">I206_05093</name>
    <name evidence="3" type="ORF">I206_106267</name>
</gene>
<dbReference type="GO" id="GO:0003824">
    <property type="term" value="F:catalytic activity"/>
    <property type="evidence" value="ECO:0007669"/>
    <property type="project" value="InterPro"/>
</dbReference>
<name>A0A1B9I1I4_9TREE</name>
<dbReference type="SUPFAM" id="SSF56752">
    <property type="entry name" value="D-aminoacid aminotransferase-like PLP-dependent enzymes"/>
    <property type="match status" value="1"/>
</dbReference>
<dbReference type="STRING" id="1296096.A0A1B9I1I4"/>
<dbReference type="AlphaFoldDB" id="A0A1B9I1I4"/>
<dbReference type="PANTHER" id="PTHR42743:SF11">
    <property type="entry name" value="AMINODEOXYCHORISMATE LYASE"/>
    <property type="match status" value="1"/>
</dbReference>
<dbReference type="InterPro" id="IPR036038">
    <property type="entry name" value="Aminotransferase-like"/>
</dbReference>
<evidence type="ECO:0000313" key="2">
    <source>
        <dbReference type="EMBL" id="OCF49400.1"/>
    </source>
</evidence>
<dbReference type="EMBL" id="KI894012">
    <property type="protein sequence ID" value="OCF49400.1"/>
    <property type="molecule type" value="Genomic_DNA"/>
</dbReference>
<keyword evidence="4" id="KW-1185">Reference proteome</keyword>
<protein>
    <recommendedName>
        <fullName evidence="5">Branched-chain amino acid aminotransferase</fullName>
    </recommendedName>
</protein>
<dbReference type="InterPro" id="IPR050571">
    <property type="entry name" value="Class-IV_PLP-Dep_Aminotrnsfr"/>
</dbReference>
<evidence type="ECO:0000313" key="3">
    <source>
        <dbReference type="EMBL" id="WWC72305.1"/>
    </source>
</evidence>
<dbReference type="GeneID" id="30173462"/>
<dbReference type="EMBL" id="CP144526">
    <property type="protein sequence ID" value="WWC72305.1"/>
    <property type="molecule type" value="Genomic_DNA"/>
</dbReference>
<evidence type="ECO:0008006" key="5">
    <source>
        <dbReference type="Google" id="ProtNLM"/>
    </source>
</evidence>
<comment type="similarity">
    <text evidence="1">Belongs to the class-IV pyridoxal-phosphate-dependent aminotransferase family.</text>
</comment>
<dbReference type="GO" id="GO:0046394">
    <property type="term" value="P:carboxylic acid biosynthetic process"/>
    <property type="evidence" value="ECO:0007669"/>
    <property type="project" value="UniProtKB-ARBA"/>
</dbReference>
<evidence type="ECO:0000313" key="4">
    <source>
        <dbReference type="Proteomes" id="UP000094020"/>
    </source>
</evidence>
<reference evidence="3" key="2">
    <citation type="submission" date="2013-07" db="EMBL/GenBank/DDBJ databases">
        <authorList>
            <consortium name="The Broad Institute Genome Sequencing Platform"/>
            <person name="Cuomo C."/>
            <person name="Litvintseva A."/>
            <person name="Chen Y."/>
            <person name="Heitman J."/>
            <person name="Sun S."/>
            <person name="Springer D."/>
            <person name="Dromer F."/>
            <person name="Young S.K."/>
            <person name="Zeng Q."/>
            <person name="Gargeya S."/>
            <person name="Fitzgerald M."/>
            <person name="Abouelleil A."/>
            <person name="Alvarado L."/>
            <person name="Berlin A.M."/>
            <person name="Chapman S.B."/>
            <person name="Dewar J."/>
            <person name="Goldberg J."/>
            <person name="Griggs A."/>
            <person name="Gujja S."/>
            <person name="Hansen M."/>
            <person name="Howarth C."/>
            <person name="Imamovic A."/>
            <person name="Larimer J."/>
            <person name="McCowan C."/>
            <person name="Murphy C."/>
            <person name="Pearson M."/>
            <person name="Priest M."/>
            <person name="Roberts A."/>
            <person name="Saif S."/>
            <person name="Shea T."/>
            <person name="Sykes S."/>
            <person name="Wortman J."/>
            <person name="Nusbaum C."/>
            <person name="Birren B."/>
        </authorList>
    </citation>
    <scope>NUCLEOTIDE SEQUENCE</scope>
    <source>
        <strain evidence="3">CBS 10737</strain>
    </source>
</reference>
<dbReference type="InterPro" id="IPR043131">
    <property type="entry name" value="BCAT-like_N"/>
</dbReference>
<sequence>MPATHAVVPDERNASILVGMRDGVTREFRLVPKEKATVSVLDSAFMLGDGIWEGIRCKQGVIQFAKEHINRLFESAKAMYMDLELSRFQLLEYIYETIDANNMNSSDDVHIRLMVSRGLKDTPHQNPRSTIGAPLIVVIPEFKKADPSIQNRGLKLATVHIRRGPPDVKDEMWNHMSKATDIQACIQANYLGVDEALMLDDRGWAKTCNSTNFMIVREGTGEDEGRLVIWSPTKNNQMQGITRRKTIEACRDAGIPVYEQDFSLTEVYGAVEAFCCGTFPAQISVIQVDGRQIGDGRSPGPMVQHINTLYNQLVARDIGRGRAATLVDARIWDMPYTERYQNGYIQLPGQRVKANGVHHEIDLL</sequence>
<proteinExistence type="inferred from homology"/>
<reference evidence="3" key="4">
    <citation type="submission" date="2024-02" db="EMBL/GenBank/DDBJ databases">
        <title>Comparative genomics of Cryptococcus and Kwoniella reveals pathogenesis evolution and contrasting modes of karyotype evolution via chromosome fusion or intercentromeric recombination.</title>
        <authorList>
            <person name="Coelho M.A."/>
            <person name="David-Palma M."/>
            <person name="Shea T."/>
            <person name="Bowers K."/>
            <person name="McGinley-Smith S."/>
            <person name="Mohammad A.W."/>
            <person name="Gnirke A."/>
            <person name="Yurkov A.M."/>
            <person name="Nowrousian M."/>
            <person name="Sun S."/>
            <person name="Cuomo C.A."/>
            <person name="Heitman J."/>
        </authorList>
    </citation>
    <scope>NUCLEOTIDE SEQUENCE</scope>
    <source>
        <strain evidence="3">CBS 10737</strain>
    </source>
</reference>
<reference evidence="2" key="1">
    <citation type="submission" date="2013-07" db="EMBL/GenBank/DDBJ databases">
        <title>The Genome Sequence of Cryptococcus pinus CBS10737.</title>
        <authorList>
            <consortium name="The Broad Institute Genome Sequencing Platform"/>
            <person name="Cuomo C."/>
            <person name="Litvintseva A."/>
            <person name="Chen Y."/>
            <person name="Heitman J."/>
            <person name="Sun S."/>
            <person name="Springer D."/>
            <person name="Dromer F."/>
            <person name="Young S.K."/>
            <person name="Zeng Q."/>
            <person name="Gargeya S."/>
            <person name="Fitzgerald M."/>
            <person name="Abouelleil A."/>
            <person name="Alvarado L."/>
            <person name="Berlin A.M."/>
            <person name="Chapman S.B."/>
            <person name="Dewar J."/>
            <person name="Goldberg J."/>
            <person name="Griggs A."/>
            <person name="Gujja S."/>
            <person name="Hansen M."/>
            <person name="Howarth C."/>
            <person name="Imamovic A."/>
            <person name="Larimer J."/>
            <person name="McCowan C."/>
            <person name="Murphy C."/>
            <person name="Pearson M."/>
            <person name="Priest M."/>
            <person name="Roberts A."/>
            <person name="Saif S."/>
            <person name="Shea T."/>
            <person name="Sykes S."/>
            <person name="Wortman J."/>
            <person name="Nusbaum C."/>
            <person name="Birren B."/>
        </authorList>
    </citation>
    <scope>NUCLEOTIDE SEQUENCE [LARGE SCALE GENOMIC DNA]</scope>
    <source>
        <strain evidence="2">CBS 10737</strain>
    </source>
</reference>
<dbReference type="RefSeq" id="XP_019010619.1">
    <property type="nucleotide sequence ID" value="XM_019156817.1"/>
</dbReference>
<dbReference type="OrthoDB" id="25921at2759"/>
<evidence type="ECO:0000256" key="1">
    <source>
        <dbReference type="ARBA" id="ARBA00009320"/>
    </source>
</evidence>